<organism evidence="4 5">
    <name type="scientific">candidate division WOR-1 bacterium RIFOXYB2_FULL_36_35</name>
    <dbReference type="NCBI Taxonomy" id="1802578"/>
    <lineage>
        <taxon>Bacteria</taxon>
        <taxon>Bacillati</taxon>
        <taxon>Saganbacteria</taxon>
    </lineage>
</organism>
<protein>
    <recommendedName>
        <fullName evidence="6">PAS domain-containing protein</fullName>
    </recommendedName>
</protein>
<evidence type="ECO:0000259" key="2">
    <source>
        <dbReference type="PROSITE" id="PS50112"/>
    </source>
</evidence>
<dbReference type="SUPFAM" id="SSF55785">
    <property type="entry name" value="PYP-like sensor domain (PAS domain)"/>
    <property type="match status" value="1"/>
</dbReference>
<dbReference type="InterPro" id="IPR035965">
    <property type="entry name" value="PAS-like_dom_sf"/>
</dbReference>
<dbReference type="CDD" id="cd00130">
    <property type="entry name" value="PAS"/>
    <property type="match status" value="1"/>
</dbReference>
<feature type="transmembrane region" description="Helical" evidence="1">
    <location>
        <begin position="100"/>
        <end position="119"/>
    </location>
</feature>
<dbReference type="NCBIfam" id="TIGR00229">
    <property type="entry name" value="sensory_box"/>
    <property type="match status" value="1"/>
</dbReference>
<evidence type="ECO:0000313" key="5">
    <source>
        <dbReference type="Proteomes" id="UP000177905"/>
    </source>
</evidence>
<reference evidence="4 5" key="1">
    <citation type="journal article" date="2016" name="Nat. Commun.">
        <title>Thousands of microbial genomes shed light on interconnected biogeochemical processes in an aquifer system.</title>
        <authorList>
            <person name="Anantharaman K."/>
            <person name="Brown C.T."/>
            <person name="Hug L.A."/>
            <person name="Sharon I."/>
            <person name="Castelle C.J."/>
            <person name="Probst A.J."/>
            <person name="Thomas B.C."/>
            <person name="Singh A."/>
            <person name="Wilkins M.J."/>
            <person name="Karaoz U."/>
            <person name="Brodie E.L."/>
            <person name="Williams K.H."/>
            <person name="Hubbard S.S."/>
            <person name="Banfield J.F."/>
        </authorList>
    </citation>
    <scope>NUCLEOTIDE SEQUENCE [LARGE SCALE GENOMIC DNA]</scope>
</reference>
<feature type="transmembrane region" description="Helical" evidence="1">
    <location>
        <begin position="139"/>
        <end position="164"/>
    </location>
</feature>
<feature type="transmembrane region" description="Helical" evidence="1">
    <location>
        <begin position="6"/>
        <end position="24"/>
    </location>
</feature>
<accession>A0A1F4S2U4</accession>
<evidence type="ECO:0000313" key="4">
    <source>
        <dbReference type="EMBL" id="OGC14751.1"/>
    </source>
</evidence>
<dbReference type="PROSITE" id="PS50112">
    <property type="entry name" value="PAS"/>
    <property type="match status" value="1"/>
</dbReference>
<dbReference type="InterPro" id="IPR000700">
    <property type="entry name" value="PAS-assoc_C"/>
</dbReference>
<dbReference type="PROSITE" id="PS50113">
    <property type="entry name" value="PAC"/>
    <property type="match status" value="1"/>
</dbReference>
<dbReference type="EMBL" id="MEUA01000031">
    <property type="protein sequence ID" value="OGC14751.1"/>
    <property type="molecule type" value="Genomic_DNA"/>
</dbReference>
<feature type="domain" description="PAS" evidence="2">
    <location>
        <begin position="240"/>
        <end position="278"/>
    </location>
</feature>
<proteinExistence type="predicted"/>
<dbReference type="Pfam" id="PF16927">
    <property type="entry name" value="HisKA_7TM"/>
    <property type="match status" value="1"/>
</dbReference>
<feature type="transmembrane region" description="Helical" evidence="1">
    <location>
        <begin position="176"/>
        <end position="197"/>
    </location>
</feature>
<evidence type="ECO:0008006" key="6">
    <source>
        <dbReference type="Google" id="ProtNLM"/>
    </source>
</evidence>
<keyword evidence="1" id="KW-0472">Membrane</keyword>
<feature type="domain" description="PAC" evidence="3">
    <location>
        <begin position="305"/>
        <end position="347"/>
    </location>
</feature>
<name>A0A1F4S2U4_UNCSA</name>
<dbReference type="InterPro" id="IPR031621">
    <property type="entry name" value="HisKA_7TM"/>
</dbReference>
<dbReference type="Proteomes" id="UP000177905">
    <property type="component" value="Unassembled WGS sequence"/>
</dbReference>
<comment type="caution">
    <text evidence="4">The sequence shown here is derived from an EMBL/GenBank/DDBJ whole genome shotgun (WGS) entry which is preliminary data.</text>
</comment>
<dbReference type="SMART" id="SM00091">
    <property type="entry name" value="PAS"/>
    <property type="match status" value="1"/>
</dbReference>
<feature type="transmembrane region" description="Helical" evidence="1">
    <location>
        <begin position="36"/>
        <end position="56"/>
    </location>
</feature>
<gene>
    <name evidence="4" type="ORF">A2290_08655</name>
</gene>
<feature type="transmembrane region" description="Helical" evidence="1">
    <location>
        <begin position="68"/>
        <end position="88"/>
    </location>
</feature>
<sequence>MAIFYSYFELMASLFILLMSFYIFSRYHDDKAARFYARLSLVGFFAAIFEYSMRIAFTLEIARGINRISIIFLSFMLAMFVQFAMIFTRRYSWLSNRITYIILYLPAIIVSSLFLFTNLMYSYYEIRDIGIVSQPSPLYWIFTIYSLAYVLLACYLFVSCARRVCHHPIIQKQSEIIAMGAMLSLLLASITDQIIPLIYGTRIFPPTVVFSVALMGLFVFIAMRKYNLFTVSPGFAAETIIETMPDSLMITDLEGRVLSLNKEAQKFFHVPKEQIIGKPICKLFKDVNKYNQLFCEVAEKNMEIQRFEAELIDPQGEKIPSIINANKIRDSFGITIGVVYVIRDVRG</sequence>
<feature type="transmembrane region" description="Helical" evidence="1">
    <location>
        <begin position="203"/>
        <end position="223"/>
    </location>
</feature>
<dbReference type="Gene3D" id="3.30.450.20">
    <property type="entry name" value="PAS domain"/>
    <property type="match status" value="1"/>
</dbReference>
<evidence type="ECO:0000259" key="3">
    <source>
        <dbReference type="PROSITE" id="PS50113"/>
    </source>
</evidence>
<evidence type="ECO:0000256" key="1">
    <source>
        <dbReference type="SAM" id="Phobius"/>
    </source>
</evidence>
<dbReference type="AlphaFoldDB" id="A0A1F4S2U4"/>
<keyword evidence="1" id="KW-0812">Transmembrane</keyword>
<dbReference type="InterPro" id="IPR000014">
    <property type="entry name" value="PAS"/>
</dbReference>
<keyword evidence="1" id="KW-1133">Transmembrane helix</keyword>
<dbReference type="Pfam" id="PF13426">
    <property type="entry name" value="PAS_9"/>
    <property type="match status" value="1"/>
</dbReference>